<evidence type="ECO:0000256" key="1">
    <source>
        <dbReference type="SAM" id="MobiDB-lite"/>
    </source>
</evidence>
<dbReference type="InterPro" id="IPR001194">
    <property type="entry name" value="cDENN_dom"/>
</dbReference>
<keyword evidence="4" id="KW-1185">Reference proteome</keyword>
<gene>
    <name evidence="3" type="ORF">KFE25_013553</name>
</gene>
<feature type="compositionally biased region" description="Low complexity" evidence="1">
    <location>
        <begin position="48"/>
        <end position="57"/>
    </location>
</feature>
<feature type="compositionally biased region" description="Gly residues" evidence="1">
    <location>
        <begin position="381"/>
        <end position="405"/>
    </location>
</feature>
<accession>A0A8J6CFX5</accession>
<dbReference type="Gene3D" id="3.30.450.200">
    <property type="match status" value="1"/>
</dbReference>
<dbReference type="GO" id="GO:0031410">
    <property type="term" value="C:cytoplasmic vesicle"/>
    <property type="evidence" value="ECO:0007669"/>
    <property type="project" value="TreeGrafter"/>
</dbReference>
<dbReference type="PANTHER" id="PTHR12296:SF21">
    <property type="entry name" value="DENN DOMAIN-CONTAINING PROTEIN 3"/>
    <property type="match status" value="1"/>
</dbReference>
<dbReference type="Pfam" id="PF03455">
    <property type="entry name" value="dDENN"/>
    <property type="match status" value="1"/>
</dbReference>
<dbReference type="PANTHER" id="PTHR12296">
    <property type="entry name" value="DENN DOMAIN-CONTAINING PROTEIN 4"/>
    <property type="match status" value="1"/>
</dbReference>
<dbReference type="InterPro" id="IPR005113">
    <property type="entry name" value="uDENN_dom"/>
</dbReference>
<dbReference type="GO" id="GO:0032483">
    <property type="term" value="P:regulation of Rab protein signal transduction"/>
    <property type="evidence" value="ECO:0007669"/>
    <property type="project" value="TreeGrafter"/>
</dbReference>
<organism evidence="3 4">
    <name type="scientific">Diacronema lutheri</name>
    <name type="common">Unicellular marine alga</name>
    <name type="synonym">Monochrysis lutheri</name>
    <dbReference type="NCBI Taxonomy" id="2081491"/>
    <lineage>
        <taxon>Eukaryota</taxon>
        <taxon>Haptista</taxon>
        <taxon>Haptophyta</taxon>
        <taxon>Pavlovophyceae</taxon>
        <taxon>Pavlovales</taxon>
        <taxon>Pavlovaceae</taxon>
        <taxon>Diacronema</taxon>
    </lineage>
</organism>
<proteinExistence type="predicted"/>
<comment type="caution">
    <text evidence="3">The sequence shown here is derived from an EMBL/GenBank/DDBJ whole genome shotgun (WGS) entry which is preliminary data.</text>
</comment>
<feature type="compositionally biased region" description="Pro residues" evidence="1">
    <location>
        <begin position="35"/>
        <end position="47"/>
    </location>
</feature>
<dbReference type="OMA" id="HITHATM"/>
<dbReference type="SMART" id="SM00799">
    <property type="entry name" value="DENN"/>
    <property type="match status" value="1"/>
</dbReference>
<evidence type="ECO:0000313" key="3">
    <source>
        <dbReference type="EMBL" id="KAG8468470.1"/>
    </source>
</evidence>
<dbReference type="EMBL" id="JAGTXO010000004">
    <property type="protein sequence ID" value="KAG8468470.1"/>
    <property type="molecule type" value="Genomic_DNA"/>
</dbReference>
<dbReference type="Pfam" id="PF02141">
    <property type="entry name" value="DENN"/>
    <property type="match status" value="1"/>
</dbReference>
<dbReference type="SMART" id="SM00800">
    <property type="entry name" value="uDENN"/>
    <property type="match status" value="1"/>
</dbReference>
<dbReference type="OrthoDB" id="10254350at2759"/>
<protein>
    <recommendedName>
        <fullName evidence="2">UDENN domain-containing protein</fullName>
    </recommendedName>
</protein>
<reference evidence="3" key="1">
    <citation type="submission" date="2021-05" db="EMBL/GenBank/DDBJ databases">
        <title>The genome of the haptophyte Pavlova lutheri (Diacronema luteri, Pavlovales) - a model for lipid biosynthesis in eukaryotic algae.</title>
        <authorList>
            <person name="Hulatt C.J."/>
            <person name="Posewitz M.C."/>
        </authorList>
    </citation>
    <scope>NUCLEOTIDE SEQUENCE</scope>
    <source>
        <strain evidence="3">NIVA-4/92</strain>
    </source>
</reference>
<dbReference type="InterPro" id="IPR051696">
    <property type="entry name" value="DENN_Domain_GEFs"/>
</dbReference>
<dbReference type="InterPro" id="IPR005112">
    <property type="entry name" value="dDENN_dom"/>
</dbReference>
<feature type="region of interest" description="Disordered" evidence="1">
    <location>
        <begin position="30"/>
        <end position="57"/>
    </location>
</feature>
<dbReference type="Proteomes" id="UP000751190">
    <property type="component" value="Unassembled WGS sequence"/>
</dbReference>
<evidence type="ECO:0000313" key="4">
    <source>
        <dbReference type="Proteomes" id="UP000751190"/>
    </source>
</evidence>
<sequence>MQDEWTGCSLVEYYVCAGVGARLVPLHVPHSQMQPPGPPPRAAPPGGAPARASPQRAFPDADDRFQAHVLARFPEQDRPTTPFPRECPDFCFPDGIRLVTLEEHQRDPMPVTNSFVLTTADRTRVYGVCITWMDALDAEVVRRFVGDAHGPVYAQQAVCLISRVPAFELLIGCCRQLYRLHITHATMPLARVHVQPALDARLAPAGACTRLTLGGLCLEVQTPSQLDIPRSMASASDWMLITKCLDAHNLVAVWGLLLAEQKVLFLSAHTHVLTMACETLVSVLYPFRWEHVYVPVLPSRLANFLQAPVPFLVGVTPDVIHATDEIPSDVVQVHLDNNTVILDQALYHKLRLPPRAKRKLLRKMQRVCRPPGPVHADRDSGNGGNGGGNGNGGGADGEGAAGGAAGPPASDGGAAGVGVHGRLVSAFQLPPHPEDVEGTEAGYDSDGTEVGDGAADAAVPALALRAVKAWFLRFFTSLLEKLPELYVMPPANVSARAVALDFFDEERLLSSCPEQCREWLSMLTRSQAFAEFLHERLTNDGTRHEIAFFNESVDAKRNRSRLTLSKRATPLLTTGRLPAGFASRAPPLPVRSVYERLCAAAGRDRPSASTRVAVLVIGGSAGSAARERGKHANALPAFVESVRREFARELLWTRLADSASGLVVHSVTWTSSSGAHAARFAPHALEGLALREALFDLEAMASARSAERERVRAAVASGLAQLAQLAGAGAPLCVVAIGVAGLVGCELLAEIQAASAAVAPAGARGARAGGGAVGTGAGAGGHADGGDGRGAAGGAGAADGSTVHATVDVSAGGGPLTTALQRCQTLSAIATLGVPLGLADGGKACGLRVPAAHAAARWAHLRGSWLNFHHRDDALSAPIRALCSGARVHDVECKGRPSRRRELAGQLLYLVGDAREIVQPLAKAFGEVWQDTNIVFGASVEAHAPDEPAAGS</sequence>
<dbReference type="InterPro" id="IPR037516">
    <property type="entry name" value="Tripartite_DENN"/>
</dbReference>
<dbReference type="InterPro" id="IPR043153">
    <property type="entry name" value="DENN_C"/>
</dbReference>
<evidence type="ECO:0000259" key="2">
    <source>
        <dbReference type="PROSITE" id="PS50211"/>
    </source>
</evidence>
<dbReference type="PROSITE" id="PS50211">
    <property type="entry name" value="DENN"/>
    <property type="match status" value="1"/>
</dbReference>
<feature type="region of interest" description="Disordered" evidence="1">
    <location>
        <begin position="364"/>
        <end position="415"/>
    </location>
</feature>
<feature type="domain" description="UDENN" evidence="2">
    <location>
        <begin position="51"/>
        <end position="543"/>
    </location>
</feature>
<dbReference type="Gene3D" id="3.40.50.11500">
    <property type="match status" value="1"/>
</dbReference>
<name>A0A8J6CFX5_DIALT</name>
<dbReference type="AlphaFoldDB" id="A0A8J6CFX5"/>
<dbReference type="Pfam" id="PF03456">
    <property type="entry name" value="uDENN"/>
    <property type="match status" value="1"/>
</dbReference>